<dbReference type="RefSeq" id="WP_214173158.1">
    <property type="nucleotide sequence ID" value="NZ_JAHCVJ010000011.1"/>
</dbReference>
<keyword evidence="1" id="KW-0175">Coiled coil</keyword>
<keyword evidence="4" id="KW-1185">Reference proteome</keyword>
<feature type="coiled-coil region" evidence="1">
    <location>
        <begin position="52"/>
        <end position="79"/>
    </location>
</feature>
<name>A0AAW4LBA6_9BACT</name>
<dbReference type="AlphaFoldDB" id="A0AAW4LBA6"/>
<evidence type="ECO:0000313" key="4">
    <source>
        <dbReference type="Proteomes" id="UP000811899"/>
    </source>
</evidence>
<dbReference type="Proteomes" id="UP000811899">
    <property type="component" value="Unassembled WGS sequence"/>
</dbReference>
<evidence type="ECO:0000313" key="3">
    <source>
        <dbReference type="EMBL" id="MBT0666383.1"/>
    </source>
</evidence>
<evidence type="ECO:0000256" key="1">
    <source>
        <dbReference type="SAM" id="Coils"/>
    </source>
</evidence>
<gene>
    <name evidence="3" type="ORF">KI809_18910</name>
</gene>
<accession>A0AAW4LBA6</accession>
<keyword evidence="2" id="KW-0732">Signal</keyword>
<organism evidence="3 4">
    <name type="scientific">Geoanaerobacter pelophilus</name>
    <dbReference type="NCBI Taxonomy" id="60036"/>
    <lineage>
        <taxon>Bacteria</taxon>
        <taxon>Pseudomonadati</taxon>
        <taxon>Thermodesulfobacteriota</taxon>
        <taxon>Desulfuromonadia</taxon>
        <taxon>Geobacterales</taxon>
        <taxon>Geobacteraceae</taxon>
        <taxon>Geoanaerobacter</taxon>
    </lineage>
</organism>
<protein>
    <submittedName>
        <fullName evidence="3">Uncharacterized protein</fullName>
    </submittedName>
</protein>
<sequence>MKFLLIILIVLMPISALAGVNKEFVKYTENALDALDDVEVAFDSDIATNTSVNNALNKLDSALKKYSRLNLKEKSIEKEISWKITISRLTYDLVFYQGIGSEKHMEAKRYGDEARELFKKYKMGSSRVKK</sequence>
<proteinExistence type="predicted"/>
<dbReference type="EMBL" id="JAHCVJ010000011">
    <property type="protein sequence ID" value="MBT0666383.1"/>
    <property type="molecule type" value="Genomic_DNA"/>
</dbReference>
<comment type="caution">
    <text evidence="3">The sequence shown here is derived from an EMBL/GenBank/DDBJ whole genome shotgun (WGS) entry which is preliminary data.</text>
</comment>
<reference evidence="3 4" key="1">
    <citation type="submission" date="2021-05" db="EMBL/GenBank/DDBJ databases">
        <title>The draft genome of Geobacter pelophilus DSM 12255.</title>
        <authorList>
            <person name="Xu Z."/>
            <person name="Masuda Y."/>
            <person name="Itoh H."/>
            <person name="Senoo K."/>
        </authorList>
    </citation>
    <scope>NUCLEOTIDE SEQUENCE [LARGE SCALE GENOMIC DNA]</scope>
    <source>
        <strain evidence="3 4">DSM 12255</strain>
    </source>
</reference>
<evidence type="ECO:0000256" key="2">
    <source>
        <dbReference type="SAM" id="SignalP"/>
    </source>
</evidence>
<feature type="signal peptide" evidence="2">
    <location>
        <begin position="1"/>
        <end position="18"/>
    </location>
</feature>
<feature type="chain" id="PRO_5043834462" evidence="2">
    <location>
        <begin position="19"/>
        <end position="130"/>
    </location>
</feature>